<dbReference type="AlphaFoldDB" id="A0A367V5N7"/>
<keyword evidence="2" id="KW-0732">Signal</keyword>
<keyword evidence="1" id="KW-0812">Transmembrane</keyword>
<dbReference type="EMBL" id="JPWB01000009">
    <property type="protein sequence ID" value="RCK19811.1"/>
    <property type="molecule type" value="Genomic_DNA"/>
</dbReference>
<sequence>MGVLAVLCVLAIGPAMSKAQQPAPGLSDVPVSEMSITEAEKELATITEAYNRKGHQIKQMALGTLLRFYSQKIVPCGAIVTNVRDCLDHQWPDLKNYPGHFLGPEETPVLRPTIEQARMTEENYLDAVERLNMLLRAVRYESTLAPELRYRGQLDAVITHLKELREAEYHNRLLYEKIFKIGGIILLLLGLSVGGMLVMKHHAQRNDPTSQSGKK</sequence>
<name>A0A367V5N7_9PROT</name>
<keyword evidence="1" id="KW-0472">Membrane</keyword>
<proteinExistence type="predicted"/>
<organism evidence="3 4">
    <name type="scientific">Thalassospira profundimaris</name>
    <dbReference type="NCBI Taxonomy" id="502049"/>
    <lineage>
        <taxon>Bacteria</taxon>
        <taxon>Pseudomonadati</taxon>
        <taxon>Pseudomonadota</taxon>
        <taxon>Alphaproteobacteria</taxon>
        <taxon>Rhodospirillales</taxon>
        <taxon>Thalassospiraceae</taxon>
        <taxon>Thalassospira</taxon>
    </lineage>
</organism>
<feature type="transmembrane region" description="Helical" evidence="1">
    <location>
        <begin position="178"/>
        <end position="199"/>
    </location>
</feature>
<dbReference type="Proteomes" id="UP000253061">
    <property type="component" value="Unassembled WGS sequence"/>
</dbReference>
<accession>A0A367V5N7</accession>
<evidence type="ECO:0000256" key="2">
    <source>
        <dbReference type="SAM" id="SignalP"/>
    </source>
</evidence>
<reference evidence="3 4" key="1">
    <citation type="submission" date="2014-07" db="EMBL/GenBank/DDBJ databases">
        <title>Draft genome sequence of Thalassospira profundimaris R8-17.</title>
        <authorList>
            <person name="Lai Q."/>
            <person name="Shao Z."/>
        </authorList>
    </citation>
    <scope>NUCLEOTIDE SEQUENCE [LARGE SCALE GENOMIC DNA]</scope>
    <source>
        <strain evidence="3 4">R8-17</strain>
    </source>
</reference>
<evidence type="ECO:0000313" key="4">
    <source>
        <dbReference type="Proteomes" id="UP000253061"/>
    </source>
</evidence>
<feature type="chain" id="PRO_5016645850" evidence="2">
    <location>
        <begin position="20"/>
        <end position="215"/>
    </location>
</feature>
<evidence type="ECO:0000256" key="1">
    <source>
        <dbReference type="SAM" id="Phobius"/>
    </source>
</evidence>
<comment type="caution">
    <text evidence="3">The sequence shown here is derived from an EMBL/GenBank/DDBJ whole genome shotgun (WGS) entry which is preliminary data.</text>
</comment>
<gene>
    <name evidence="3" type="ORF">TH6_17485</name>
</gene>
<feature type="signal peptide" evidence="2">
    <location>
        <begin position="1"/>
        <end position="19"/>
    </location>
</feature>
<evidence type="ECO:0000313" key="3">
    <source>
        <dbReference type="EMBL" id="RCK19811.1"/>
    </source>
</evidence>
<protein>
    <submittedName>
        <fullName evidence="3">Uncharacterized protein</fullName>
    </submittedName>
</protein>
<keyword evidence="1" id="KW-1133">Transmembrane helix</keyword>